<accession>A0ACB5PSB4</accession>
<comment type="caution">
    <text evidence="1">The sequence shown here is derived from an EMBL/GenBank/DDBJ whole genome shotgun (WGS) entry which is preliminary data.</text>
</comment>
<evidence type="ECO:0000313" key="1">
    <source>
        <dbReference type="EMBL" id="GGF66806.1"/>
    </source>
</evidence>
<dbReference type="Proteomes" id="UP000605392">
    <property type="component" value="Unassembled WGS sequence"/>
</dbReference>
<evidence type="ECO:0000313" key="2">
    <source>
        <dbReference type="Proteomes" id="UP000605392"/>
    </source>
</evidence>
<organism evidence="1 2">
    <name type="scientific">Hymenobacter qilianensis</name>
    <dbReference type="NCBI Taxonomy" id="1385715"/>
    <lineage>
        <taxon>Bacteria</taxon>
        <taxon>Pseudomonadati</taxon>
        <taxon>Bacteroidota</taxon>
        <taxon>Cytophagia</taxon>
        <taxon>Cytophagales</taxon>
        <taxon>Hymenobacteraceae</taxon>
        <taxon>Hymenobacter</taxon>
    </lineage>
</organism>
<name>A0ACB5PSB4_9BACT</name>
<gene>
    <name evidence="1" type="ORF">GCM10011375_22290</name>
</gene>
<protein>
    <submittedName>
        <fullName evidence="1">dTDP-4-dehydrorhamnose 3,5-epimerase</fullName>
    </submittedName>
</protein>
<proteinExistence type="predicted"/>
<keyword evidence="2" id="KW-1185">Reference proteome</keyword>
<dbReference type="EMBL" id="BMFN01000002">
    <property type="protein sequence ID" value="GGF66806.1"/>
    <property type="molecule type" value="Genomic_DNA"/>
</dbReference>
<sequence>MIFTETKLAGAFIIDMERLSDERGFFARAWCEDEFAAHGIHQPPRQASISSNPKRGTLRGMHYQIAPHGESKLVRCTRGGIYDVIVDMREQSPTYGQWIGVELTADNYRMLFVPEYFAHGFITLQDNTDVSYQISAKYTPGAERALRWNDPNIGIEWPFEPVLLSEKDRNHPDIQLAVRM</sequence>
<reference evidence="1 2" key="1">
    <citation type="journal article" date="2019" name="Int. J. Syst. Evol. Microbiol.">
        <title>The Global Catalogue of Microorganisms (GCM) 10K type strain sequencing project: providing services to taxonomists for standard genome sequencing and annotation.</title>
        <authorList>
            <consortium name="The Broad Institute Genomics Platform"/>
            <consortium name="The Broad Institute Genome Sequencing Center for Infectious Disease"/>
            <person name="Wu L."/>
            <person name="Ma J."/>
        </authorList>
    </citation>
    <scope>NUCLEOTIDE SEQUENCE [LARGE SCALE GENOMIC DNA]</scope>
    <source>
        <strain evidence="1 2">CGMCC 1.12720</strain>
    </source>
</reference>